<dbReference type="PANTHER" id="PTHR43908:SF3">
    <property type="entry name" value="AT29763P-RELATED"/>
    <property type="match status" value="1"/>
</dbReference>
<dbReference type="SMART" id="SM00271">
    <property type="entry name" value="DnaJ"/>
    <property type="match status" value="1"/>
</dbReference>
<dbReference type="Gene3D" id="1.10.287.110">
    <property type="entry name" value="DnaJ domain"/>
    <property type="match status" value="1"/>
</dbReference>
<dbReference type="CDD" id="cd06257">
    <property type="entry name" value="DnaJ"/>
    <property type="match status" value="1"/>
</dbReference>
<protein>
    <recommendedName>
        <fullName evidence="7">J domain-containing protein</fullName>
    </recommendedName>
</protein>
<evidence type="ECO:0000259" key="3">
    <source>
        <dbReference type="PROSITE" id="PS50076"/>
    </source>
</evidence>
<dbReference type="AlphaFoldDB" id="A0A0N1PC79"/>
<dbReference type="InterPro" id="IPR001841">
    <property type="entry name" value="Znf_RING"/>
</dbReference>
<keyword evidence="1" id="KW-0479">Metal-binding</keyword>
<feature type="region of interest" description="Disordered" evidence="2">
    <location>
        <begin position="95"/>
        <end position="426"/>
    </location>
</feature>
<dbReference type="GO" id="GO:0005789">
    <property type="term" value="C:endoplasmic reticulum membrane"/>
    <property type="evidence" value="ECO:0007669"/>
    <property type="project" value="TreeGrafter"/>
</dbReference>
<dbReference type="GO" id="GO:0071218">
    <property type="term" value="P:cellular response to misfolded protein"/>
    <property type="evidence" value="ECO:0007669"/>
    <property type="project" value="TreeGrafter"/>
</dbReference>
<evidence type="ECO:0000259" key="4">
    <source>
        <dbReference type="PROSITE" id="PS50089"/>
    </source>
</evidence>
<accession>A0A0N1PC79</accession>
<feature type="compositionally biased region" description="Basic and acidic residues" evidence="2">
    <location>
        <begin position="343"/>
        <end position="355"/>
    </location>
</feature>
<evidence type="ECO:0000313" key="5">
    <source>
        <dbReference type="EMBL" id="KPI83433.1"/>
    </source>
</evidence>
<dbReference type="Pfam" id="PF00226">
    <property type="entry name" value="DnaJ"/>
    <property type="match status" value="1"/>
</dbReference>
<evidence type="ECO:0000256" key="2">
    <source>
        <dbReference type="SAM" id="MobiDB-lite"/>
    </source>
</evidence>
<name>A0A0N1PC79_LEPSE</name>
<dbReference type="PROSITE" id="PS50089">
    <property type="entry name" value="ZF_RING_2"/>
    <property type="match status" value="1"/>
</dbReference>
<dbReference type="GO" id="GO:0008270">
    <property type="term" value="F:zinc ion binding"/>
    <property type="evidence" value="ECO:0007669"/>
    <property type="project" value="UniProtKB-KW"/>
</dbReference>
<keyword evidence="6" id="KW-1185">Reference proteome</keyword>
<feature type="compositionally biased region" description="Low complexity" evidence="2">
    <location>
        <begin position="211"/>
        <end position="229"/>
    </location>
</feature>
<dbReference type="Proteomes" id="UP000038009">
    <property type="component" value="Unassembled WGS sequence"/>
</dbReference>
<feature type="compositionally biased region" description="Low complexity" evidence="2">
    <location>
        <begin position="315"/>
        <end position="331"/>
    </location>
</feature>
<evidence type="ECO:0000313" key="6">
    <source>
        <dbReference type="Proteomes" id="UP000038009"/>
    </source>
</evidence>
<feature type="domain" description="RING-type" evidence="4">
    <location>
        <begin position="495"/>
        <end position="532"/>
    </location>
</feature>
<dbReference type="OrthoDB" id="376357at2759"/>
<reference evidence="5 6" key="1">
    <citation type="journal article" date="2015" name="PLoS Pathog.">
        <title>Leptomonas seymouri: Adaptations to the Dixenous Life Cycle Analyzed by Genome Sequencing, Transcriptome Profiling and Co-infection with Leishmania donovani.</title>
        <authorList>
            <person name="Kraeva N."/>
            <person name="Butenko A."/>
            <person name="Hlavacova J."/>
            <person name="Kostygov A."/>
            <person name="Myskova J."/>
            <person name="Grybchuk D."/>
            <person name="Lestinova T."/>
            <person name="Votypka J."/>
            <person name="Volf P."/>
            <person name="Opperdoes F."/>
            <person name="Flegontov P."/>
            <person name="Lukes J."/>
            <person name="Yurchenko V."/>
        </authorList>
    </citation>
    <scope>NUCLEOTIDE SEQUENCE [LARGE SCALE GENOMIC DNA]</scope>
    <source>
        <strain evidence="5 6">ATCC 30220</strain>
    </source>
</reference>
<sequence length="554" mass="58849">MERYYRVLGLSRGAASEADVKRAYRQKALLFHPDRNPNGVEAFKALQDAYEAALTDVKRGGGGGTGQGRSGPYTAAPSPFSMNAFGSSTSAGAAYHHARASAPTQEPFDGRNGGPPPSPLFTEEDLFGDAIPGGWRDAGSQRWNAQPDGKGPFCQGSGDAGATGSQASDSAEARWRRAHGSRVPMSAYDGRCPVPPPPRAAPSQSSPPAPSAKANSSSTAFPATSASSSKCAGRQPRSSTQAEWDAFMARDHPWKSSSATQQAAQSSSDDESPEDRIYREAMFLARQAQKLGEKNGPRSPTNRQPTRDRGPLPSPCTAPSSSTSVPASTAKPPTPNSKSSLGDTHETCSGEEEARRRQRQSAEASLHGSKNGQDGVSHQEPHEAEAGDSNAEINEGENDEMGDTQRRADMATSSTRSPQASDTRCSSRLANELREAMMRERRLLSREYMSLRYMPDPADVGEMSDMEVYLLAEALREVQVKVQAVLSARLAKGPCSACTSQPRDASRQPFACPHRSICELCFKSGVLSCPLCGAARTAAEDEGMGDTMAGGVGE</sequence>
<dbReference type="PANTHER" id="PTHR43908">
    <property type="entry name" value="AT29763P-RELATED"/>
    <property type="match status" value="1"/>
</dbReference>
<dbReference type="InterPro" id="IPR036869">
    <property type="entry name" value="J_dom_sf"/>
</dbReference>
<feature type="compositionally biased region" description="Low complexity" evidence="2">
    <location>
        <begin position="256"/>
        <end position="267"/>
    </location>
</feature>
<evidence type="ECO:0008006" key="7">
    <source>
        <dbReference type="Google" id="ProtNLM"/>
    </source>
</evidence>
<feature type="compositionally biased region" description="Polar residues" evidence="2">
    <location>
        <begin position="411"/>
        <end position="426"/>
    </location>
</feature>
<dbReference type="VEuPathDB" id="TriTrypDB:Lsey_0376_0030"/>
<dbReference type="PROSITE" id="PS50076">
    <property type="entry name" value="DNAJ_2"/>
    <property type="match status" value="1"/>
</dbReference>
<comment type="caution">
    <text evidence="5">The sequence shown here is derived from an EMBL/GenBank/DDBJ whole genome shotgun (WGS) entry which is preliminary data.</text>
</comment>
<keyword evidence="1" id="KW-0863">Zinc-finger</keyword>
<dbReference type="SUPFAM" id="SSF46565">
    <property type="entry name" value="Chaperone J-domain"/>
    <property type="match status" value="1"/>
</dbReference>
<dbReference type="EMBL" id="LJSK01000376">
    <property type="protein sequence ID" value="KPI83433.1"/>
    <property type="molecule type" value="Genomic_DNA"/>
</dbReference>
<dbReference type="GO" id="GO:0030544">
    <property type="term" value="F:Hsp70 protein binding"/>
    <property type="evidence" value="ECO:0007669"/>
    <property type="project" value="TreeGrafter"/>
</dbReference>
<proteinExistence type="predicted"/>
<evidence type="ECO:0000256" key="1">
    <source>
        <dbReference type="PROSITE-ProRule" id="PRU00175"/>
    </source>
</evidence>
<feature type="domain" description="J" evidence="3">
    <location>
        <begin position="3"/>
        <end position="66"/>
    </location>
</feature>
<dbReference type="OMA" id="YFTCTHP"/>
<dbReference type="InterPro" id="IPR051100">
    <property type="entry name" value="DnaJ_subfamily_B/C"/>
</dbReference>
<feature type="compositionally biased region" description="Pro residues" evidence="2">
    <location>
        <begin position="193"/>
        <end position="210"/>
    </location>
</feature>
<gene>
    <name evidence="5" type="ORF">ABL78_7531</name>
</gene>
<keyword evidence="1" id="KW-0862">Zinc</keyword>
<dbReference type="InterPro" id="IPR001623">
    <property type="entry name" value="DnaJ_domain"/>
</dbReference>
<organism evidence="5 6">
    <name type="scientific">Leptomonas seymouri</name>
    <dbReference type="NCBI Taxonomy" id="5684"/>
    <lineage>
        <taxon>Eukaryota</taxon>
        <taxon>Discoba</taxon>
        <taxon>Euglenozoa</taxon>
        <taxon>Kinetoplastea</taxon>
        <taxon>Metakinetoplastina</taxon>
        <taxon>Trypanosomatida</taxon>
        <taxon>Trypanosomatidae</taxon>
        <taxon>Leishmaniinae</taxon>
        <taxon>Leptomonas</taxon>
    </lineage>
</organism>